<organism evidence="1 2">
    <name type="scientific">Candidatus Xianfuyuplasma coldseepsis</name>
    <dbReference type="NCBI Taxonomy" id="2782163"/>
    <lineage>
        <taxon>Bacteria</taxon>
        <taxon>Bacillati</taxon>
        <taxon>Mycoplasmatota</taxon>
        <taxon>Mollicutes</taxon>
        <taxon>Candidatus Izemoplasmatales</taxon>
        <taxon>Candidatus Izemoplasmataceae</taxon>
        <taxon>Candidatus Xianfuyuplasma</taxon>
    </lineage>
</organism>
<protein>
    <recommendedName>
        <fullName evidence="3">Capsule polysaccharide biosynthesis protein</fullName>
    </recommendedName>
</protein>
<sequence length="443" mass="53157">MRVEDKYSWLLLVEKELDLFDCKIRDIYVWELIRSEIYLALLEREQLRTEVKHSQRLKNLYFEIKYYNRLFYFTRRKNVEHIIIEHSQYKSVNNNNIDIFTNSFINSSYQFTQNTLILSTSKERTVKDEDIIYLGIYNDFFTGFNYLKNKYLFRMNIPIKMLSFKQLVDETYGIKLDIKSIILRSISSFEYKYKTYRKILNKLNPKSIVLTVAYSYKHLIHAARSLGITVNELQHGIIDDFTIEYALPNSAKYIPDNLYFYGNYWKKSITYKPYKYKAKLYRINYIHKFDGIITQEKKMQNRVLVISQWTIHEELFQFIVDLAQKFPNYEFVYRLHPLHNLDSEGEKIVDEYTHSLSNLIIEESNVDILKSLLITHFVIGCYSTAIFEALYFKCKVYIYDNFGSKHLSSFVNKNLVYRGNNTKDFSQFLKWNNGVINSGELYE</sequence>
<evidence type="ECO:0000313" key="1">
    <source>
        <dbReference type="EMBL" id="QMS84531.1"/>
    </source>
</evidence>
<name>A0A7L7KP24_9MOLU</name>
<dbReference type="AlphaFoldDB" id="A0A7L7KP24"/>
<dbReference type="KEGG" id="xcl:G4Z02_01805"/>
<evidence type="ECO:0000313" key="2">
    <source>
        <dbReference type="Proteomes" id="UP000514720"/>
    </source>
</evidence>
<dbReference type="Proteomes" id="UP000514720">
    <property type="component" value="Chromosome"/>
</dbReference>
<accession>A0A7L7KP24</accession>
<evidence type="ECO:0008006" key="3">
    <source>
        <dbReference type="Google" id="ProtNLM"/>
    </source>
</evidence>
<gene>
    <name evidence="1" type="ORF">G4Z02_01805</name>
</gene>
<reference evidence="1 2" key="1">
    <citation type="submission" date="2020-02" db="EMBL/GenBank/DDBJ databases">
        <authorList>
            <person name="Zheng R.K."/>
            <person name="Sun C.M."/>
        </authorList>
    </citation>
    <scope>NUCLEOTIDE SEQUENCE [LARGE SCALE GENOMIC DNA]</scope>
    <source>
        <strain evidence="2">zrk13</strain>
    </source>
</reference>
<keyword evidence="2" id="KW-1185">Reference proteome</keyword>
<dbReference type="EMBL" id="CP048914">
    <property type="protein sequence ID" value="QMS84531.1"/>
    <property type="molecule type" value="Genomic_DNA"/>
</dbReference>
<dbReference type="SUPFAM" id="SSF53756">
    <property type="entry name" value="UDP-Glycosyltransferase/glycogen phosphorylase"/>
    <property type="match status" value="1"/>
</dbReference>
<proteinExistence type="predicted"/>
<dbReference type="RefSeq" id="WP_258878146.1">
    <property type="nucleotide sequence ID" value="NZ_CP048914.1"/>
</dbReference>